<dbReference type="WBParaSite" id="SBAD_0000109801-mRNA-1">
    <property type="protein sequence ID" value="SBAD_0000109801-mRNA-1"/>
    <property type="gene ID" value="SBAD_0000109801"/>
</dbReference>
<evidence type="ECO:0000256" key="1">
    <source>
        <dbReference type="SAM" id="MobiDB-lite"/>
    </source>
</evidence>
<sequence>MDRKFLEELHYMLLHDKRRLEAISEVCRRSRDRSSAEGLRFALPFLVFLRKVARRLANEHQPSVQKSEQRKFNFDRRMTKHMSDRTTKRKYQDEHVTHSLNC</sequence>
<name>A0A183IBS2_9BILA</name>
<dbReference type="AlphaFoldDB" id="A0A183IBS2"/>
<keyword evidence="3" id="KW-1185">Reference proteome</keyword>
<accession>A0A183IBS2</accession>
<reference evidence="2 3" key="2">
    <citation type="submission" date="2018-11" db="EMBL/GenBank/DDBJ databases">
        <authorList>
            <consortium name="Pathogen Informatics"/>
        </authorList>
    </citation>
    <scope>NUCLEOTIDE SEQUENCE [LARGE SCALE GENOMIC DNA]</scope>
</reference>
<evidence type="ECO:0000313" key="4">
    <source>
        <dbReference type="WBParaSite" id="SBAD_0000109801-mRNA-1"/>
    </source>
</evidence>
<feature type="compositionally biased region" description="Basic and acidic residues" evidence="1">
    <location>
        <begin position="67"/>
        <end position="102"/>
    </location>
</feature>
<feature type="region of interest" description="Disordered" evidence="1">
    <location>
        <begin position="58"/>
        <end position="102"/>
    </location>
</feature>
<gene>
    <name evidence="2" type="ORF">SBAD_LOCUS1066</name>
</gene>
<evidence type="ECO:0000313" key="3">
    <source>
        <dbReference type="Proteomes" id="UP000270296"/>
    </source>
</evidence>
<evidence type="ECO:0000313" key="2">
    <source>
        <dbReference type="EMBL" id="VDO93091.1"/>
    </source>
</evidence>
<protein>
    <submittedName>
        <fullName evidence="4">NPH3 domain-containing protein</fullName>
    </submittedName>
</protein>
<dbReference type="Proteomes" id="UP000270296">
    <property type="component" value="Unassembled WGS sequence"/>
</dbReference>
<dbReference type="EMBL" id="UZAM01006700">
    <property type="protein sequence ID" value="VDO93091.1"/>
    <property type="molecule type" value="Genomic_DNA"/>
</dbReference>
<reference evidence="4" key="1">
    <citation type="submission" date="2016-06" db="UniProtKB">
        <authorList>
            <consortium name="WormBaseParasite"/>
        </authorList>
    </citation>
    <scope>IDENTIFICATION</scope>
</reference>
<proteinExistence type="predicted"/>
<organism evidence="4">
    <name type="scientific">Soboliphyme baturini</name>
    <dbReference type="NCBI Taxonomy" id="241478"/>
    <lineage>
        <taxon>Eukaryota</taxon>
        <taxon>Metazoa</taxon>
        <taxon>Ecdysozoa</taxon>
        <taxon>Nematoda</taxon>
        <taxon>Enoplea</taxon>
        <taxon>Dorylaimia</taxon>
        <taxon>Dioctophymatida</taxon>
        <taxon>Dioctophymatoidea</taxon>
        <taxon>Soboliphymatidae</taxon>
        <taxon>Soboliphyme</taxon>
    </lineage>
</organism>